<name>A0A2I2KV57_9ACTN</name>
<keyword evidence="2" id="KW-1185">Reference proteome</keyword>
<dbReference type="EMBL" id="FZMO01000274">
    <property type="protein sequence ID" value="SNQ49557.1"/>
    <property type="molecule type" value="Genomic_DNA"/>
</dbReference>
<accession>A0A2I2KV57</accession>
<organism evidence="1 2">
    <name type="scientific">Frankia canadensis</name>
    <dbReference type="NCBI Taxonomy" id="1836972"/>
    <lineage>
        <taxon>Bacteria</taxon>
        <taxon>Bacillati</taxon>
        <taxon>Actinomycetota</taxon>
        <taxon>Actinomycetes</taxon>
        <taxon>Frankiales</taxon>
        <taxon>Frankiaceae</taxon>
        <taxon>Frankia</taxon>
    </lineage>
</organism>
<evidence type="ECO:0000313" key="2">
    <source>
        <dbReference type="Proteomes" id="UP000234331"/>
    </source>
</evidence>
<dbReference type="Proteomes" id="UP000234331">
    <property type="component" value="Unassembled WGS sequence"/>
</dbReference>
<proteinExistence type="predicted"/>
<gene>
    <name evidence="1" type="ORF">FRACA_3450002</name>
</gene>
<reference evidence="1 2" key="1">
    <citation type="submission" date="2017-06" db="EMBL/GenBank/DDBJ databases">
        <authorList>
            <person name="Kim H.J."/>
            <person name="Triplett B.A."/>
        </authorList>
    </citation>
    <scope>NUCLEOTIDE SEQUENCE [LARGE SCALE GENOMIC DNA]</scope>
    <source>
        <strain evidence="1">FRACA_ARgP5</strain>
    </source>
</reference>
<protein>
    <submittedName>
        <fullName evidence="1">Uncharacterized protein</fullName>
    </submittedName>
</protein>
<sequence>MKTATFPCRRGQLAYAGVGRYSDETVTPSGGAAYYDAAGTQPARVGAAARQRRSLTSFQAQCRVPR</sequence>
<dbReference type="AlphaFoldDB" id="A0A2I2KV57"/>
<evidence type="ECO:0000313" key="1">
    <source>
        <dbReference type="EMBL" id="SNQ49557.1"/>
    </source>
</evidence>